<name>R7WA12_AEGTA</name>
<dbReference type="AlphaFoldDB" id="R7WA12"/>
<organism evidence="2">
    <name type="scientific">Aegilops tauschii</name>
    <name type="common">Tausch's goatgrass</name>
    <name type="synonym">Aegilops squarrosa</name>
    <dbReference type="NCBI Taxonomy" id="37682"/>
    <lineage>
        <taxon>Eukaryota</taxon>
        <taxon>Viridiplantae</taxon>
        <taxon>Streptophyta</taxon>
        <taxon>Embryophyta</taxon>
        <taxon>Tracheophyta</taxon>
        <taxon>Spermatophyta</taxon>
        <taxon>Magnoliopsida</taxon>
        <taxon>Liliopsida</taxon>
        <taxon>Poales</taxon>
        <taxon>Poaceae</taxon>
        <taxon>BOP clade</taxon>
        <taxon>Pooideae</taxon>
        <taxon>Triticodae</taxon>
        <taxon>Triticeae</taxon>
        <taxon>Triticinae</taxon>
        <taxon>Aegilops</taxon>
    </lineage>
</organism>
<feature type="compositionally biased region" description="Polar residues" evidence="1">
    <location>
        <begin position="41"/>
        <end position="59"/>
    </location>
</feature>
<dbReference type="EnsemblPlants" id="EMT18393">
    <property type="protein sequence ID" value="EMT18393"/>
    <property type="gene ID" value="F775_25101"/>
</dbReference>
<evidence type="ECO:0000313" key="2">
    <source>
        <dbReference type="EnsemblPlants" id="EMT18393"/>
    </source>
</evidence>
<proteinExistence type="predicted"/>
<feature type="region of interest" description="Disordered" evidence="1">
    <location>
        <begin position="79"/>
        <end position="99"/>
    </location>
</feature>
<feature type="region of interest" description="Disordered" evidence="1">
    <location>
        <begin position="37"/>
        <end position="59"/>
    </location>
</feature>
<protein>
    <submittedName>
        <fullName evidence="2">Uncharacterized protein</fullName>
    </submittedName>
</protein>
<evidence type="ECO:0000256" key="1">
    <source>
        <dbReference type="SAM" id="MobiDB-lite"/>
    </source>
</evidence>
<reference evidence="2" key="1">
    <citation type="submission" date="2015-06" db="UniProtKB">
        <authorList>
            <consortium name="EnsemblPlants"/>
        </authorList>
    </citation>
    <scope>IDENTIFICATION</scope>
</reference>
<sequence length="99" mass="10150">MRLFPATSAAAATKTPARPASSAAAAATAKFVSRARFPHASENSEPNIVASPPSTTRGCSLSDFLGPGDDGVLLHEREPGVLDADGETGNNRITNNTSK</sequence>
<feature type="region of interest" description="Disordered" evidence="1">
    <location>
        <begin position="1"/>
        <end position="22"/>
    </location>
</feature>
<accession>R7WA12</accession>
<feature type="compositionally biased region" description="Polar residues" evidence="1">
    <location>
        <begin position="88"/>
        <end position="99"/>
    </location>
</feature>